<keyword evidence="2" id="KW-1185">Reference proteome</keyword>
<dbReference type="Pfam" id="PF17263">
    <property type="entry name" value="DUF5329"/>
    <property type="match status" value="1"/>
</dbReference>
<evidence type="ECO:0000313" key="2">
    <source>
        <dbReference type="Proteomes" id="UP000307999"/>
    </source>
</evidence>
<gene>
    <name evidence="1" type="ORF">E8M12_16115</name>
</gene>
<dbReference type="AlphaFoldDB" id="A0A4U1B1A2"/>
<organism evidence="1 2">
    <name type="scientific">Thalassotalea mangrovi</name>
    <dbReference type="NCBI Taxonomy" id="2572245"/>
    <lineage>
        <taxon>Bacteria</taxon>
        <taxon>Pseudomonadati</taxon>
        <taxon>Pseudomonadota</taxon>
        <taxon>Gammaproteobacteria</taxon>
        <taxon>Alteromonadales</taxon>
        <taxon>Colwelliaceae</taxon>
        <taxon>Thalassotalea</taxon>
    </lineage>
</organism>
<protein>
    <submittedName>
        <fullName evidence="1">Uncharacterized protein</fullName>
    </submittedName>
</protein>
<dbReference type="Proteomes" id="UP000307999">
    <property type="component" value="Unassembled WGS sequence"/>
</dbReference>
<name>A0A4U1B1A2_9GAMM</name>
<accession>A0A4U1B1A2</accession>
<dbReference type="InterPro" id="IPR035242">
    <property type="entry name" value="DUF5329"/>
</dbReference>
<evidence type="ECO:0000313" key="1">
    <source>
        <dbReference type="EMBL" id="TKB43047.1"/>
    </source>
</evidence>
<sequence length="111" mass="12864">MSPVVYGADINKQTSDEIQHLLKYVGDSGCKYERNGEFHQGQEAVEHIQKKYDYFADDIETAEDFIEKSATQSLISKKKYMIHCPNQDAVPSGEWLLEELDRYREQQSSQN</sequence>
<dbReference type="EMBL" id="SWDB01000046">
    <property type="protein sequence ID" value="TKB43047.1"/>
    <property type="molecule type" value="Genomic_DNA"/>
</dbReference>
<reference evidence="1 2" key="1">
    <citation type="submission" date="2019-04" db="EMBL/GenBank/DDBJ databases">
        <title>Thalassotalea guangxiensis sp. nov., isolated from sediment of the coastal wetland.</title>
        <authorList>
            <person name="Zheng S."/>
            <person name="Zhang D."/>
        </authorList>
    </citation>
    <scope>NUCLEOTIDE SEQUENCE [LARGE SCALE GENOMIC DNA]</scope>
    <source>
        <strain evidence="1 2">ZS-4</strain>
    </source>
</reference>
<proteinExistence type="predicted"/>
<comment type="caution">
    <text evidence="1">The sequence shown here is derived from an EMBL/GenBank/DDBJ whole genome shotgun (WGS) entry which is preliminary data.</text>
</comment>
<dbReference type="OrthoDB" id="344871at2"/>